<reference evidence="4 5" key="1">
    <citation type="submission" date="2015-03" db="EMBL/GenBank/DDBJ databases">
        <title>Draft Genome Sequence of Burkholderia andropogonis type strain ICMP2807, isolated from Sorghum bicolor.</title>
        <authorList>
            <person name="Lopes-Santos L."/>
            <person name="Castro D.B."/>
            <person name="Ottoboni L.M."/>
            <person name="Park D."/>
            <person name="Weirc B.S."/>
            <person name="Destefano S.A."/>
        </authorList>
    </citation>
    <scope>NUCLEOTIDE SEQUENCE [LARGE SCALE GENOMIC DNA]</scope>
    <source>
        <strain evidence="4 5">ICMP2807</strain>
    </source>
</reference>
<dbReference type="AlphaFoldDB" id="A0A0F5JZL1"/>
<dbReference type="GO" id="GO:0006552">
    <property type="term" value="P:L-leucine catabolic process"/>
    <property type="evidence" value="ECO:0007669"/>
    <property type="project" value="TreeGrafter"/>
</dbReference>
<protein>
    <submittedName>
        <fullName evidence="4">Monooxygenase</fullName>
    </submittedName>
</protein>
<evidence type="ECO:0000259" key="2">
    <source>
        <dbReference type="Pfam" id="PF02771"/>
    </source>
</evidence>
<dbReference type="Pfam" id="PF02771">
    <property type="entry name" value="Acyl-CoA_dh_N"/>
    <property type="match status" value="1"/>
</dbReference>
<evidence type="ECO:0000313" key="5">
    <source>
        <dbReference type="Proteomes" id="UP000033618"/>
    </source>
</evidence>
<dbReference type="InterPro" id="IPR009100">
    <property type="entry name" value="AcylCoA_DH/oxidase_NM_dom_sf"/>
</dbReference>
<dbReference type="EMBL" id="LAQU01000011">
    <property type="protein sequence ID" value="KKB63268.1"/>
    <property type="molecule type" value="Genomic_DNA"/>
</dbReference>
<dbReference type="STRING" id="28092.WM40_12195"/>
<feature type="domain" description="Acyl-CoA dehydrogenase C-terminal" evidence="3">
    <location>
        <begin position="234"/>
        <end position="367"/>
    </location>
</feature>
<dbReference type="InterPro" id="IPR037069">
    <property type="entry name" value="AcylCoA_DH/ox_N_sf"/>
</dbReference>
<dbReference type="Gene3D" id="2.40.110.10">
    <property type="entry name" value="Butyryl-CoA Dehydrogenase, subunit A, domain 2"/>
    <property type="match status" value="1"/>
</dbReference>
<dbReference type="PATRIC" id="fig|28092.6.peg.2867"/>
<organism evidence="4 5">
    <name type="scientific">Robbsia andropogonis</name>
    <dbReference type="NCBI Taxonomy" id="28092"/>
    <lineage>
        <taxon>Bacteria</taxon>
        <taxon>Pseudomonadati</taxon>
        <taxon>Pseudomonadota</taxon>
        <taxon>Betaproteobacteria</taxon>
        <taxon>Burkholderiales</taxon>
        <taxon>Burkholderiaceae</taxon>
        <taxon>Robbsia</taxon>
    </lineage>
</organism>
<dbReference type="Proteomes" id="UP000033618">
    <property type="component" value="Unassembled WGS sequence"/>
</dbReference>
<keyword evidence="4" id="KW-0503">Monooxygenase</keyword>
<dbReference type="InterPro" id="IPR013786">
    <property type="entry name" value="AcylCoA_DH/ox_N"/>
</dbReference>
<comment type="caution">
    <text evidence="4">The sequence shown here is derived from an EMBL/GenBank/DDBJ whole genome shotgun (WGS) entry which is preliminary data.</text>
</comment>
<sequence>MSNQTLLEKPIEARVADMAALFAASAVERDECGGTPKAQRDALRESGLLAMSIPRSFGGDGLGWRQTLNAVRILASVDSSVAHVFGFHHLMLATVRLFGNEAQWGSWYEQTAQRRWFWGNALNPLDRRTIATRCGNWYEFSGPKSFCSGALDSEMMIASAYDVKGTELLIGTLPSARTGIEISSDWNNMGQRQTDSGTVAFHKVRVEGHELLRDPGPLSTPFACLRPIIAQLVLTNVFLGIAEGAFDDAKHYTLKESRPWHTAGVDTTSDDPLILSQYGEFWVALESARALSDRAADKLDEAWLIGAGLTKAQRGEVALAAACAKVAASETGLNICSRMFDVTGARATHGGLRLDRHWRNIRTHTLHDPLAYKIKELGEWALKSQYPTPSFYS</sequence>
<dbReference type="PANTHER" id="PTHR43884">
    <property type="entry name" value="ACYL-COA DEHYDROGENASE"/>
    <property type="match status" value="1"/>
</dbReference>
<dbReference type="SUPFAM" id="SSF56645">
    <property type="entry name" value="Acyl-CoA dehydrogenase NM domain-like"/>
    <property type="match status" value="1"/>
</dbReference>
<dbReference type="Gene3D" id="1.20.140.10">
    <property type="entry name" value="Butyryl-CoA Dehydrogenase, subunit A, domain 3"/>
    <property type="match status" value="1"/>
</dbReference>
<proteinExistence type="predicted"/>
<dbReference type="GO" id="GO:0004497">
    <property type="term" value="F:monooxygenase activity"/>
    <property type="evidence" value="ECO:0007669"/>
    <property type="project" value="UniProtKB-KW"/>
</dbReference>
<dbReference type="Pfam" id="PF08028">
    <property type="entry name" value="Acyl-CoA_dh_2"/>
    <property type="match status" value="1"/>
</dbReference>
<dbReference type="Gene3D" id="1.10.540.10">
    <property type="entry name" value="Acyl-CoA dehydrogenase/oxidase, N-terminal domain"/>
    <property type="match status" value="1"/>
</dbReference>
<gene>
    <name evidence="4" type="ORF">WM40_12195</name>
</gene>
<evidence type="ECO:0000259" key="3">
    <source>
        <dbReference type="Pfam" id="PF08028"/>
    </source>
</evidence>
<evidence type="ECO:0000256" key="1">
    <source>
        <dbReference type="ARBA" id="ARBA00023002"/>
    </source>
</evidence>
<dbReference type="InterPro" id="IPR013107">
    <property type="entry name" value="Acyl-CoA_DH_C"/>
</dbReference>
<keyword evidence="5" id="KW-1185">Reference proteome</keyword>
<dbReference type="PANTHER" id="PTHR43884:SF12">
    <property type="entry name" value="ISOVALERYL-COA DEHYDROGENASE, MITOCHONDRIAL-RELATED"/>
    <property type="match status" value="1"/>
</dbReference>
<dbReference type="PIRSF" id="PIRSF016578">
    <property type="entry name" value="HsaA"/>
    <property type="match status" value="1"/>
</dbReference>
<dbReference type="RefSeq" id="WP_046152989.1">
    <property type="nucleotide sequence ID" value="NZ_CADFGU010000007.1"/>
</dbReference>
<accession>A0A0F5JZL1</accession>
<dbReference type="GO" id="GO:0050660">
    <property type="term" value="F:flavin adenine dinucleotide binding"/>
    <property type="evidence" value="ECO:0007669"/>
    <property type="project" value="InterPro"/>
</dbReference>
<dbReference type="GO" id="GO:0008470">
    <property type="term" value="F:3-methylbutanoyl-CoA dehydrogenase activity"/>
    <property type="evidence" value="ECO:0007669"/>
    <property type="project" value="TreeGrafter"/>
</dbReference>
<name>A0A0F5JZL1_9BURK</name>
<dbReference type="OrthoDB" id="571684at2"/>
<dbReference type="InterPro" id="IPR046373">
    <property type="entry name" value="Acyl-CoA_Oxase/DH_mid-dom_sf"/>
</dbReference>
<dbReference type="SUPFAM" id="SSF47203">
    <property type="entry name" value="Acyl-CoA dehydrogenase C-terminal domain-like"/>
    <property type="match status" value="1"/>
</dbReference>
<keyword evidence="1" id="KW-0560">Oxidoreductase</keyword>
<dbReference type="InterPro" id="IPR036250">
    <property type="entry name" value="AcylCo_DH-like_C"/>
</dbReference>
<feature type="domain" description="Acyl-CoA dehydrogenase/oxidase N-terminal" evidence="2">
    <location>
        <begin position="23"/>
        <end position="112"/>
    </location>
</feature>
<evidence type="ECO:0000313" key="4">
    <source>
        <dbReference type="EMBL" id="KKB63268.1"/>
    </source>
</evidence>